<dbReference type="AlphaFoldDB" id="A0A0V0J6N6"/>
<dbReference type="PANTHER" id="PTHR13800:SF1">
    <property type="entry name" value="TRANSIENT RECEPTOR POTENTIAL CATION CHANNEL TRPM"/>
    <property type="match status" value="1"/>
</dbReference>
<evidence type="ECO:0000256" key="1">
    <source>
        <dbReference type="SAM" id="Phobius"/>
    </source>
</evidence>
<dbReference type="PANTHER" id="PTHR13800">
    <property type="entry name" value="TRANSIENT RECEPTOR POTENTIAL CATION CHANNEL, SUBFAMILY M, MEMBER 6"/>
    <property type="match status" value="1"/>
</dbReference>
<dbReference type="InterPro" id="IPR050927">
    <property type="entry name" value="TRPM"/>
</dbReference>
<dbReference type="GO" id="GO:0030001">
    <property type="term" value="P:metal ion transport"/>
    <property type="evidence" value="ECO:0007669"/>
    <property type="project" value="TreeGrafter"/>
</dbReference>
<protein>
    <submittedName>
        <fullName evidence="2">Transient receptor potential cation channel trpm</fullName>
    </submittedName>
</protein>
<keyword evidence="2" id="KW-0675">Receptor</keyword>
<keyword evidence="1" id="KW-0472">Membrane</keyword>
<accession>A0A0V0J6N6</accession>
<proteinExistence type="predicted"/>
<keyword evidence="1" id="KW-1133">Transmembrane helix</keyword>
<name>A0A0V0J6N6_SCHSO</name>
<feature type="transmembrane region" description="Helical" evidence="1">
    <location>
        <begin position="50"/>
        <end position="74"/>
    </location>
</feature>
<dbReference type="GO" id="GO:0005886">
    <property type="term" value="C:plasma membrane"/>
    <property type="evidence" value="ECO:0007669"/>
    <property type="project" value="TreeGrafter"/>
</dbReference>
<dbReference type="GO" id="GO:0005261">
    <property type="term" value="F:monoatomic cation channel activity"/>
    <property type="evidence" value="ECO:0007669"/>
    <property type="project" value="TreeGrafter"/>
</dbReference>
<dbReference type="EMBL" id="GEEE01021942">
    <property type="protein sequence ID" value="JAP41283.1"/>
    <property type="molecule type" value="Transcribed_RNA"/>
</dbReference>
<keyword evidence="1" id="KW-0812">Transmembrane</keyword>
<feature type="transmembrane region" description="Helical" evidence="1">
    <location>
        <begin position="86"/>
        <end position="105"/>
    </location>
</feature>
<gene>
    <name evidence="2" type="primary">TRPCG</name>
    <name evidence="3" type="ORF">TR149282</name>
</gene>
<dbReference type="EMBL" id="GEEE01021003">
    <property type="protein sequence ID" value="JAP42222.1"/>
    <property type="molecule type" value="Transcribed_RNA"/>
</dbReference>
<sequence length="404" mass="45231">MVLISLRLVGSVLSLIAGFQWAWIQCLSASVAIIYMLLRIWGSTTFTYAYSMAVIVLVLFAVELLLYCYVSVILGPKVTMIGQMTWEMIAFLPFFLIFLLVFGVTEQAAIFPDRTGFDTSVVLTVLERPFYRLFGENALEDSRGEGTSCTDPATSTGCPQQSIFAVVSIGMYNLLTVILLMNLLIAIFSQIFDSLQRDSIIAWQFKRYAIVRSFHQLSAVPWPLGPFVQFFSFLQIFCRRRLRQRDVQVDQSISRSTAVTPCVDVDDVDENPQLIERRGMFEGYCRDQTVSNFAKAKAKSDAAQFSSINEELQKLDEVIELATLAIHAPSLEATESELDQHKYCMQSSIASGASFGLTDKTSKNTGTEESSISDVQPLGYQLNVLENTLDETMTAISQILRSQR</sequence>
<dbReference type="EMBL" id="GEEE01002000">
    <property type="protein sequence ID" value="JAP61225.1"/>
    <property type="molecule type" value="Transcribed_RNA"/>
</dbReference>
<organism evidence="3">
    <name type="scientific">Schistocephalus solidus</name>
    <name type="common">Tapeworm</name>
    <dbReference type="NCBI Taxonomy" id="70667"/>
    <lineage>
        <taxon>Eukaryota</taxon>
        <taxon>Metazoa</taxon>
        <taxon>Spiralia</taxon>
        <taxon>Lophotrochozoa</taxon>
        <taxon>Platyhelminthes</taxon>
        <taxon>Cestoda</taxon>
        <taxon>Eucestoda</taxon>
        <taxon>Diphyllobothriidea</taxon>
        <taxon>Diphyllobothriidae</taxon>
        <taxon>Schistocephalus</taxon>
    </lineage>
</organism>
<feature type="transmembrane region" description="Helical" evidence="1">
    <location>
        <begin position="12"/>
        <end position="38"/>
    </location>
</feature>
<reference evidence="3" key="1">
    <citation type="submission" date="2016-01" db="EMBL/GenBank/DDBJ databases">
        <title>Reference transcriptome for the parasite Schistocephalus solidus: insights into the molecular evolution of parasitism.</title>
        <authorList>
            <person name="Hebert F.O."/>
            <person name="Grambauer S."/>
            <person name="Barber I."/>
            <person name="Landry C.R."/>
            <person name="Aubin-Horth N."/>
        </authorList>
    </citation>
    <scope>NUCLEOTIDE SEQUENCE</scope>
</reference>
<evidence type="ECO:0000313" key="3">
    <source>
        <dbReference type="EMBL" id="JAP61225.1"/>
    </source>
</evidence>
<evidence type="ECO:0000313" key="2">
    <source>
        <dbReference type="EMBL" id="JAP41283.1"/>
    </source>
</evidence>
<feature type="transmembrane region" description="Helical" evidence="1">
    <location>
        <begin position="163"/>
        <end position="188"/>
    </location>
</feature>